<dbReference type="AlphaFoldDB" id="A0A286TU21"/>
<keyword evidence="3" id="KW-1185">Reference proteome</keyword>
<dbReference type="EMBL" id="BAOS01000003">
    <property type="protein sequence ID" value="GAX59364.1"/>
    <property type="molecule type" value="Genomic_DNA"/>
</dbReference>
<feature type="signal peptide" evidence="1">
    <location>
        <begin position="1"/>
        <end position="23"/>
    </location>
</feature>
<evidence type="ECO:0000313" key="3">
    <source>
        <dbReference type="Proteomes" id="UP000218542"/>
    </source>
</evidence>
<feature type="chain" id="PRO_5013398338" evidence="1">
    <location>
        <begin position="24"/>
        <end position="311"/>
    </location>
</feature>
<dbReference type="RefSeq" id="WP_096892499.1">
    <property type="nucleotide sequence ID" value="NZ_BAOS01000003.1"/>
</dbReference>
<evidence type="ECO:0000313" key="2">
    <source>
        <dbReference type="EMBL" id="GAX59364.1"/>
    </source>
</evidence>
<proteinExistence type="predicted"/>
<comment type="caution">
    <text evidence="2">The sequence shown here is derived from an EMBL/GenBank/DDBJ whole genome shotgun (WGS) entry which is preliminary data.</text>
</comment>
<keyword evidence="1" id="KW-0732">Signal</keyword>
<accession>A0A286TU21</accession>
<gene>
    <name evidence="2" type="ORF">SCALIN_C03_0021</name>
</gene>
<protein>
    <submittedName>
        <fullName evidence="2">Transcriptional regulator</fullName>
    </submittedName>
</protein>
<organism evidence="2 3">
    <name type="scientific">Candidatus Scalindua japonica</name>
    <dbReference type="NCBI Taxonomy" id="1284222"/>
    <lineage>
        <taxon>Bacteria</taxon>
        <taxon>Pseudomonadati</taxon>
        <taxon>Planctomycetota</taxon>
        <taxon>Candidatus Brocadiia</taxon>
        <taxon>Candidatus Brocadiales</taxon>
        <taxon>Candidatus Scalinduaceae</taxon>
        <taxon>Candidatus Scalindua</taxon>
    </lineage>
</organism>
<evidence type="ECO:0000256" key="1">
    <source>
        <dbReference type="SAM" id="SignalP"/>
    </source>
</evidence>
<name>A0A286TU21_9BACT</name>
<reference evidence="3" key="1">
    <citation type="journal article" date="2017" name="Environ. Microbiol. Rep.">
        <title>Genetic Diversity of Marine Anaerobic Ammonium-Oxidizing Bacteria as Revealed by Genomic and Proteomic Analyses of 'Candidatus Scalindua japonica'.</title>
        <authorList>
            <person name="Oshiki M."/>
            <person name="Mizuto K."/>
            <person name="Kimura Z."/>
            <person name="Kindaichi T."/>
            <person name="Satoh H."/>
            <person name="Okabe S."/>
        </authorList>
    </citation>
    <scope>NUCLEOTIDE SEQUENCE [LARGE SCALE GENOMIC DNA]</scope>
    <source>
        <strain evidence="3">husup-a2</strain>
    </source>
</reference>
<dbReference type="Proteomes" id="UP000218542">
    <property type="component" value="Unassembled WGS sequence"/>
</dbReference>
<sequence length="311" mass="34609">MKMKLFVATIFIVLMFLESTVSAQYTIVIDEIDVPPHVVQKVAEDKNCSTSDDFASITGSEYLDTAKKLGEHLSIDKTTINVDIKGLFAAETVSQDNKITMVFNGKFNMIMWDMKKVIQMTPAEIEGMAKQAENMMGQMQKNMPDISKLLDGANLTPEQKAAAMQAMPGMFNNKNVPEPESAVKATDKTRTITGMPATLYLIKDGNTTKGIWASDVDKRLADKYEEVGKSFDAMTPMKKEKKKEWELLPGKYPLETVEVNDGGYRGPKVGLRMTKEIRRGNPPEKAYYVPGSEDGFQVGGTELLMSGFMKR</sequence>